<dbReference type="Pfam" id="PF16344">
    <property type="entry name" value="FecR_C"/>
    <property type="match status" value="1"/>
</dbReference>
<dbReference type="Gene3D" id="2.60.120.1440">
    <property type="match status" value="1"/>
</dbReference>
<dbReference type="PANTHER" id="PTHR30273">
    <property type="entry name" value="PERIPLASMIC SIGNAL SENSOR AND SIGMA FACTOR ACTIVATOR FECR-RELATED"/>
    <property type="match status" value="1"/>
</dbReference>
<evidence type="ECO:0000313" key="4">
    <source>
        <dbReference type="Proteomes" id="UP000199656"/>
    </source>
</evidence>
<dbReference type="OrthoDB" id="1099916at2"/>
<dbReference type="InterPro" id="IPR032508">
    <property type="entry name" value="FecR_C"/>
</dbReference>
<name>A0A1H4GAI0_9BACT</name>
<reference evidence="4" key="1">
    <citation type="submission" date="2016-10" db="EMBL/GenBank/DDBJ databases">
        <authorList>
            <person name="Varghese N."/>
            <person name="Submissions S."/>
        </authorList>
    </citation>
    <scope>NUCLEOTIDE SEQUENCE [LARGE SCALE GENOMIC DNA]</scope>
    <source>
        <strain evidence="4">DSM 23920</strain>
    </source>
</reference>
<dbReference type="InterPro" id="IPR006860">
    <property type="entry name" value="FecR"/>
</dbReference>
<dbReference type="Gene3D" id="3.55.50.30">
    <property type="match status" value="1"/>
</dbReference>
<dbReference type="InterPro" id="IPR012373">
    <property type="entry name" value="Ferrdict_sens_TM"/>
</dbReference>
<dbReference type="Proteomes" id="UP000199656">
    <property type="component" value="Unassembled WGS sequence"/>
</dbReference>
<dbReference type="RefSeq" id="WP_089765449.1">
    <property type="nucleotide sequence ID" value="NZ_BKAT01000057.1"/>
</dbReference>
<feature type="domain" description="FecR protein" evidence="1">
    <location>
        <begin position="170"/>
        <end position="265"/>
    </location>
</feature>
<sequence length="378" mass="42000">MTKEEFQQLYIKFQEGKCSPEELKALFEYQDGMQMEDGQWDSALGNKWVIAEGLKQRLNNSMEKAPVTGLRWKKYAWRAAAAAAALLVGVGAWDFYRAKPIRGHVVASKQSPKPSGVSLVLGSGKTISLSDAGKGVVNYASGVTANKVSNAELAYDTKEVNSRQPAEMNTLKTPPGFQYTVTLSDGSKVRLNASSSLQYPVYFTGKQREVTLTGEAFFEVSASAESPFIVHVKDQKIQALGTMFNIKAYQGENTTKTTLVNGAVNVHVANTSRVLPVGQQLQFNTLTNEVKIREVNMETVLAWKDGIFAFEREPIADIMMEIGRWYNMDIVFAQGDKNKKFTGTISRYDKIEDVLLKLEKTGAMKFHLENKKVIVQIP</sequence>
<dbReference type="GO" id="GO:0016989">
    <property type="term" value="F:sigma factor antagonist activity"/>
    <property type="evidence" value="ECO:0007669"/>
    <property type="project" value="TreeGrafter"/>
</dbReference>
<dbReference type="PIRSF" id="PIRSF018266">
    <property type="entry name" value="FecR"/>
    <property type="match status" value="1"/>
</dbReference>
<dbReference type="PANTHER" id="PTHR30273:SF2">
    <property type="entry name" value="PROTEIN FECR"/>
    <property type="match status" value="1"/>
</dbReference>
<feature type="domain" description="Protein FecR C-terminal" evidence="2">
    <location>
        <begin position="308"/>
        <end position="375"/>
    </location>
</feature>
<dbReference type="EMBL" id="FNRL01000035">
    <property type="protein sequence ID" value="SEB06663.1"/>
    <property type="molecule type" value="Genomic_DNA"/>
</dbReference>
<dbReference type="Pfam" id="PF04773">
    <property type="entry name" value="FecR"/>
    <property type="match status" value="1"/>
</dbReference>
<gene>
    <name evidence="3" type="ORF">SAMN05660909_05122</name>
</gene>
<keyword evidence="4" id="KW-1185">Reference proteome</keyword>
<dbReference type="STRING" id="408074.SAMN05660909_05122"/>
<proteinExistence type="predicted"/>
<dbReference type="AlphaFoldDB" id="A0A1H4GAI0"/>
<organism evidence="3 4">
    <name type="scientific">Chitinophaga terrae</name>
    <name type="common">ex Kim and Jung 2007</name>
    <dbReference type="NCBI Taxonomy" id="408074"/>
    <lineage>
        <taxon>Bacteria</taxon>
        <taxon>Pseudomonadati</taxon>
        <taxon>Bacteroidota</taxon>
        <taxon>Chitinophagia</taxon>
        <taxon>Chitinophagales</taxon>
        <taxon>Chitinophagaceae</taxon>
        <taxon>Chitinophaga</taxon>
    </lineage>
</organism>
<protein>
    <submittedName>
        <fullName evidence="3">FecR family protein</fullName>
    </submittedName>
</protein>
<evidence type="ECO:0000259" key="1">
    <source>
        <dbReference type="Pfam" id="PF04773"/>
    </source>
</evidence>
<accession>A0A1H4GAI0</accession>
<evidence type="ECO:0000259" key="2">
    <source>
        <dbReference type="Pfam" id="PF16344"/>
    </source>
</evidence>
<evidence type="ECO:0000313" key="3">
    <source>
        <dbReference type="EMBL" id="SEB06663.1"/>
    </source>
</evidence>